<dbReference type="AlphaFoldDB" id="A0A367LTM7"/>
<comment type="caution">
    <text evidence="1">The sequence shown here is derived from an EMBL/GenBank/DDBJ whole genome shotgun (WGS) entry which is preliminary data.</text>
</comment>
<evidence type="ECO:0000313" key="2">
    <source>
        <dbReference type="Proteomes" id="UP000253594"/>
    </source>
</evidence>
<name>A0A367LTM7_PSEAI</name>
<reference evidence="1 2" key="1">
    <citation type="submission" date="2018-07" db="EMBL/GenBank/DDBJ databases">
        <title>Mechanisms of high-level aminoglycoside resistance among Gram-negative pathogens in Brazil.</title>
        <authorList>
            <person name="Ballaben A.S."/>
            <person name="Darini A.L.C."/>
            <person name="Doi Y."/>
        </authorList>
    </citation>
    <scope>NUCLEOTIDE SEQUENCE [LARGE SCALE GENOMIC DNA]</scope>
    <source>
        <strain evidence="1 2">B2-305</strain>
    </source>
</reference>
<organism evidence="1 2">
    <name type="scientific">Pseudomonas aeruginosa</name>
    <dbReference type="NCBI Taxonomy" id="287"/>
    <lineage>
        <taxon>Bacteria</taxon>
        <taxon>Pseudomonadati</taxon>
        <taxon>Pseudomonadota</taxon>
        <taxon>Gammaproteobacteria</taxon>
        <taxon>Pseudomonadales</taxon>
        <taxon>Pseudomonadaceae</taxon>
        <taxon>Pseudomonas</taxon>
    </lineage>
</organism>
<evidence type="ECO:0000313" key="1">
    <source>
        <dbReference type="EMBL" id="RCI64647.1"/>
    </source>
</evidence>
<gene>
    <name evidence="1" type="ORF">DT376_44780</name>
</gene>
<protein>
    <submittedName>
        <fullName evidence="1">Uncharacterized protein</fullName>
    </submittedName>
</protein>
<feature type="non-terminal residue" evidence="1">
    <location>
        <position position="84"/>
    </location>
</feature>
<dbReference type="Proteomes" id="UP000253594">
    <property type="component" value="Unassembled WGS sequence"/>
</dbReference>
<accession>A0A367LTM7</accession>
<proteinExistence type="predicted"/>
<sequence>RLLDIAGRLSFGSDGVINGVNAEAVRYQRPGFEKVTLRSEGDLRFAGDYPENGDPSGRLITHGDLQLPAAQLYPVTGERSTLNA</sequence>
<dbReference type="EMBL" id="QORE01004054">
    <property type="protein sequence ID" value="RCI64647.1"/>
    <property type="molecule type" value="Genomic_DNA"/>
</dbReference>
<feature type="non-terminal residue" evidence="1">
    <location>
        <position position="1"/>
    </location>
</feature>